<protein>
    <submittedName>
        <fullName evidence="13">TonB family protein</fullName>
    </submittedName>
</protein>
<dbReference type="Pfam" id="PF03544">
    <property type="entry name" value="TonB_C"/>
    <property type="match status" value="1"/>
</dbReference>
<keyword evidence="9 11" id="KW-0472">Membrane</keyword>
<organism evidence="13">
    <name type="scientific">Xanthomonas indica</name>
    <dbReference type="NCBI Taxonomy" id="2912242"/>
    <lineage>
        <taxon>Bacteria</taxon>
        <taxon>Pseudomonadati</taxon>
        <taxon>Pseudomonadota</taxon>
        <taxon>Gammaproteobacteria</taxon>
        <taxon>Lysobacterales</taxon>
        <taxon>Lysobacteraceae</taxon>
        <taxon>Xanthomonas</taxon>
    </lineage>
</organism>
<dbReference type="NCBIfam" id="TIGR01352">
    <property type="entry name" value="tonB_Cterm"/>
    <property type="match status" value="1"/>
</dbReference>
<sequence length="258" mass="27462">MAFAAATVPSRSTWRHDALPRALAAGIAIGAHLALAWLLFGIATAPPPLPPPQESVRMRLTLLPPAAPPMPVAPKEAPQPRPEHAAAPQARRPPAVQPPPVQRPTARPLPASPPLPQPAADALAHRPGTDPSAATADAPQAVEAAEAAAPSSPPLPPAAQAAGTSDPNWEGKVLARLHQFRRYPRQARNRRQEGVAYVRARLDRQGRVLSATIRHGSGYALLDQEALQTFLRAQPLPRAPDTLPDPVEVDVPVEFFLR</sequence>
<evidence type="ECO:0000256" key="8">
    <source>
        <dbReference type="ARBA" id="ARBA00022989"/>
    </source>
</evidence>
<dbReference type="GO" id="GO:0098797">
    <property type="term" value="C:plasma membrane protein complex"/>
    <property type="evidence" value="ECO:0007669"/>
    <property type="project" value="TreeGrafter"/>
</dbReference>
<dbReference type="SUPFAM" id="SSF74653">
    <property type="entry name" value="TolA/TonB C-terminal domain"/>
    <property type="match status" value="1"/>
</dbReference>
<evidence type="ECO:0000256" key="5">
    <source>
        <dbReference type="ARBA" id="ARBA00022519"/>
    </source>
</evidence>
<dbReference type="KEGG" id="xin:Q7W82_06625"/>
<evidence type="ECO:0000256" key="3">
    <source>
        <dbReference type="ARBA" id="ARBA00022448"/>
    </source>
</evidence>
<dbReference type="PROSITE" id="PS52015">
    <property type="entry name" value="TONB_CTD"/>
    <property type="match status" value="1"/>
</dbReference>
<feature type="compositionally biased region" description="Low complexity" evidence="10">
    <location>
        <begin position="85"/>
        <end position="94"/>
    </location>
</feature>
<comment type="subcellular location">
    <subcellularLocation>
        <location evidence="1">Cell inner membrane</location>
        <topology evidence="1">Single-pass membrane protein</topology>
        <orientation evidence="1">Periplasmic side</orientation>
    </subcellularLocation>
</comment>
<dbReference type="EMBL" id="CP131914">
    <property type="protein sequence ID" value="XCI81829.1"/>
    <property type="molecule type" value="Genomic_DNA"/>
</dbReference>
<evidence type="ECO:0000256" key="9">
    <source>
        <dbReference type="ARBA" id="ARBA00023136"/>
    </source>
</evidence>
<keyword evidence="8 11" id="KW-1133">Transmembrane helix</keyword>
<evidence type="ECO:0000259" key="12">
    <source>
        <dbReference type="PROSITE" id="PS52015"/>
    </source>
</evidence>
<dbReference type="PANTHER" id="PTHR33446">
    <property type="entry name" value="PROTEIN TONB-RELATED"/>
    <property type="match status" value="1"/>
</dbReference>
<accession>A0AAU8I916</accession>
<proteinExistence type="inferred from homology"/>
<feature type="compositionally biased region" description="Pro residues" evidence="10">
    <location>
        <begin position="67"/>
        <end position="80"/>
    </location>
</feature>
<gene>
    <name evidence="13" type="ORF">Q7W82_06625</name>
</gene>
<dbReference type="GO" id="GO:0031992">
    <property type="term" value="F:energy transducer activity"/>
    <property type="evidence" value="ECO:0007669"/>
    <property type="project" value="TreeGrafter"/>
</dbReference>
<dbReference type="RefSeq" id="WP_311195511.1">
    <property type="nucleotide sequence ID" value="NZ_CP131914.1"/>
</dbReference>
<evidence type="ECO:0000313" key="13">
    <source>
        <dbReference type="EMBL" id="XCI81829.1"/>
    </source>
</evidence>
<name>A0AAU8I916_9XANT</name>
<feature type="domain" description="TonB C-terminal" evidence="12">
    <location>
        <begin position="168"/>
        <end position="258"/>
    </location>
</feature>
<comment type="similarity">
    <text evidence="2">Belongs to the TonB family.</text>
</comment>
<dbReference type="InterPro" id="IPR051045">
    <property type="entry name" value="TonB-dependent_transducer"/>
</dbReference>
<keyword evidence="6 11" id="KW-0812">Transmembrane</keyword>
<keyword evidence="4" id="KW-1003">Cell membrane</keyword>
<keyword evidence="7" id="KW-0653">Protein transport</keyword>
<dbReference type="PANTHER" id="PTHR33446:SF2">
    <property type="entry name" value="PROTEIN TONB"/>
    <property type="match status" value="1"/>
</dbReference>
<evidence type="ECO:0000256" key="4">
    <source>
        <dbReference type="ARBA" id="ARBA00022475"/>
    </source>
</evidence>
<feature type="transmembrane region" description="Helical" evidence="11">
    <location>
        <begin position="21"/>
        <end position="43"/>
    </location>
</feature>
<dbReference type="AlphaFoldDB" id="A0AAU8I916"/>
<evidence type="ECO:0000256" key="6">
    <source>
        <dbReference type="ARBA" id="ARBA00022692"/>
    </source>
</evidence>
<dbReference type="GO" id="GO:0015031">
    <property type="term" value="P:protein transport"/>
    <property type="evidence" value="ECO:0007669"/>
    <property type="project" value="UniProtKB-KW"/>
</dbReference>
<evidence type="ECO:0000256" key="7">
    <source>
        <dbReference type="ARBA" id="ARBA00022927"/>
    </source>
</evidence>
<evidence type="ECO:0000256" key="11">
    <source>
        <dbReference type="SAM" id="Phobius"/>
    </source>
</evidence>
<feature type="region of interest" description="Disordered" evidence="10">
    <location>
        <begin position="67"/>
        <end position="167"/>
    </location>
</feature>
<evidence type="ECO:0000256" key="1">
    <source>
        <dbReference type="ARBA" id="ARBA00004383"/>
    </source>
</evidence>
<evidence type="ECO:0000256" key="10">
    <source>
        <dbReference type="SAM" id="MobiDB-lite"/>
    </source>
</evidence>
<feature type="compositionally biased region" description="Low complexity" evidence="10">
    <location>
        <begin position="133"/>
        <end position="150"/>
    </location>
</feature>
<dbReference type="Gene3D" id="3.30.1150.10">
    <property type="match status" value="1"/>
</dbReference>
<keyword evidence="5" id="KW-0997">Cell inner membrane</keyword>
<dbReference type="InterPro" id="IPR037682">
    <property type="entry name" value="TonB_C"/>
</dbReference>
<dbReference type="GO" id="GO:0055085">
    <property type="term" value="P:transmembrane transport"/>
    <property type="evidence" value="ECO:0007669"/>
    <property type="project" value="InterPro"/>
</dbReference>
<dbReference type="InterPro" id="IPR006260">
    <property type="entry name" value="TonB/TolA_C"/>
</dbReference>
<keyword evidence="3" id="KW-0813">Transport</keyword>
<evidence type="ECO:0000256" key="2">
    <source>
        <dbReference type="ARBA" id="ARBA00006555"/>
    </source>
</evidence>
<reference evidence="13" key="1">
    <citation type="submission" date="2023-08" db="EMBL/GenBank/DDBJ databases">
        <title>Complete genome sequence of Xanthomonas indica.</title>
        <authorList>
            <person name="Patil P.B."/>
            <person name="Rana R."/>
        </authorList>
    </citation>
    <scope>NUCLEOTIDE SEQUENCE</scope>
    <source>
        <strain evidence="13">PPL560</strain>
    </source>
</reference>